<dbReference type="PROSITE" id="PS00080">
    <property type="entry name" value="MULTICOPPER_OXIDASE2"/>
    <property type="match status" value="1"/>
</dbReference>
<dbReference type="PROSITE" id="PS51318">
    <property type="entry name" value="TAT"/>
    <property type="match status" value="1"/>
</dbReference>
<feature type="domain" description="Plastocyanin-like" evidence="7">
    <location>
        <begin position="53"/>
        <end position="153"/>
    </location>
</feature>
<feature type="signal peptide" evidence="4">
    <location>
        <begin position="1"/>
        <end position="27"/>
    </location>
</feature>
<dbReference type="Pfam" id="PF00394">
    <property type="entry name" value="Cu-oxidase"/>
    <property type="match status" value="1"/>
</dbReference>
<feature type="domain" description="Plastocyanin-like" evidence="5">
    <location>
        <begin position="270"/>
        <end position="357"/>
    </location>
</feature>
<dbReference type="PANTHER" id="PTHR11709">
    <property type="entry name" value="MULTI-COPPER OXIDASE"/>
    <property type="match status" value="1"/>
</dbReference>
<evidence type="ECO:0000256" key="1">
    <source>
        <dbReference type="ARBA" id="ARBA00022723"/>
    </source>
</evidence>
<evidence type="ECO:0000256" key="2">
    <source>
        <dbReference type="ARBA" id="ARBA00023002"/>
    </source>
</evidence>
<feature type="domain" description="Plastocyanin-like" evidence="6">
    <location>
        <begin position="415"/>
        <end position="523"/>
    </location>
</feature>
<dbReference type="PROSITE" id="PS00079">
    <property type="entry name" value="MULTICOPPER_OXIDASE1"/>
    <property type="match status" value="1"/>
</dbReference>
<dbReference type="CDD" id="cd13896">
    <property type="entry name" value="CuRO_3_CopA"/>
    <property type="match status" value="1"/>
</dbReference>
<dbReference type="EMBL" id="FRXO01000002">
    <property type="protein sequence ID" value="SHO62357.1"/>
    <property type="molecule type" value="Genomic_DNA"/>
</dbReference>
<evidence type="ECO:0000256" key="4">
    <source>
        <dbReference type="SAM" id="SignalP"/>
    </source>
</evidence>
<dbReference type="Pfam" id="PF07732">
    <property type="entry name" value="Cu-oxidase_3"/>
    <property type="match status" value="1"/>
</dbReference>
<dbReference type="InterPro" id="IPR034279">
    <property type="entry name" value="CuRO_3_CopA"/>
</dbReference>
<dbReference type="InterPro" id="IPR008972">
    <property type="entry name" value="Cupredoxin"/>
</dbReference>
<evidence type="ECO:0000313" key="8">
    <source>
        <dbReference type="EMBL" id="SHO62357.1"/>
    </source>
</evidence>
<keyword evidence="9" id="KW-1185">Reference proteome</keyword>
<dbReference type="InterPro" id="IPR011706">
    <property type="entry name" value="Cu-oxidase_C"/>
</dbReference>
<keyword evidence="1" id="KW-0479">Metal-binding</keyword>
<accession>A0A1M7ZBU6</accession>
<name>A0A1M7ZBU6_9HYPH</name>
<dbReference type="RefSeq" id="WP_073626177.1">
    <property type="nucleotide sequence ID" value="NZ_FRXO01000002.1"/>
</dbReference>
<evidence type="ECO:0000259" key="6">
    <source>
        <dbReference type="Pfam" id="PF07731"/>
    </source>
</evidence>
<dbReference type="Gene3D" id="2.60.40.420">
    <property type="entry name" value="Cupredoxins - blue copper proteins"/>
    <property type="match status" value="3"/>
</dbReference>
<sequence>MPFHPTRRGFLAGAGAFAAAGLLPAFARTALAAPAGTFELVAESRVIDVDGKAATVFGVAGPGGRQGVVLEPGERFSAILRNRLGTATIVHWHGQTPPPEQDGVASTGYVSPILDGESATYDFAPRPGTHWMHSHQGLQEQRLLAAPLIVRTPDDAAMDAQEVVVMLHDFSFRDPEEILAGLTGMAAGGGMQGHDMQSGGMQGMDMPGMDHGSMNSGSMNHGSMDQGSMDHAGMAGMEGMGGSGAAGHAMPGMDHGAADLNDIRYDAFLANDRTLSDPEIVRVERNGKVRLRVINGATASNFWLDLGALTGTLIAVDGNEVVPLEASRFPLAMAQRLDIVVTVKDGAFPILAQLEGATARTGIVLATPGAAVPKVPGEAEKPVPAVDLSLEGRLRALYPLGDAAADIRHDVELGGSMMPFRWTMDGRVWSNRKMLPVRGGKRIVIGFTNPSPMSHPMHLHGHHFQVVEIDGRAVAGAVRDTVLVMPGGSVRVAFDADNPGRWLIHCHNLYHMVTGMMTEVVYEDA</sequence>
<dbReference type="GO" id="GO:0016491">
    <property type="term" value="F:oxidoreductase activity"/>
    <property type="evidence" value="ECO:0007669"/>
    <property type="project" value="UniProtKB-KW"/>
</dbReference>
<dbReference type="SUPFAM" id="SSF49503">
    <property type="entry name" value="Cupredoxins"/>
    <property type="match status" value="3"/>
</dbReference>
<gene>
    <name evidence="8" type="ORF">SAMN02745172_00962</name>
</gene>
<reference evidence="8 9" key="1">
    <citation type="submission" date="2016-12" db="EMBL/GenBank/DDBJ databases">
        <authorList>
            <person name="Song W.-J."/>
            <person name="Kurnit D.M."/>
        </authorList>
    </citation>
    <scope>NUCLEOTIDE SEQUENCE [LARGE SCALE GENOMIC DNA]</scope>
    <source>
        <strain evidence="8 9">DSM 19599</strain>
    </source>
</reference>
<keyword evidence="4" id="KW-0732">Signal</keyword>
<dbReference type="InterPro" id="IPR045087">
    <property type="entry name" value="Cu-oxidase_fam"/>
</dbReference>
<dbReference type="AlphaFoldDB" id="A0A1M7ZBU6"/>
<dbReference type="InterPro" id="IPR006311">
    <property type="entry name" value="TAT_signal"/>
</dbReference>
<dbReference type="PANTHER" id="PTHR11709:SF394">
    <property type="entry name" value="FI03373P-RELATED"/>
    <property type="match status" value="1"/>
</dbReference>
<keyword evidence="3" id="KW-0186">Copper</keyword>
<feature type="chain" id="PRO_5012319830" evidence="4">
    <location>
        <begin position="28"/>
        <end position="525"/>
    </location>
</feature>
<dbReference type="Proteomes" id="UP000186406">
    <property type="component" value="Unassembled WGS sequence"/>
</dbReference>
<dbReference type="InterPro" id="IPR011707">
    <property type="entry name" value="Cu-oxidase-like_N"/>
</dbReference>
<dbReference type="CDD" id="cd13865">
    <property type="entry name" value="CuRO_1_LCC_like_3"/>
    <property type="match status" value="1"/>
</dbReference>
<evidence type="ECO:0000313" key="9">
    <source>
        <dbReference type="Proteomes" id="UP000186406"/>
    </source>
</evidence>
<dbReference type="InterPro" id="IPR002355">
    <property type="entry name" value="Cu_oxidase_Cu_BS"/>
</dbReference>
<protein>
    <submittedName>
        <fullName evidence="8">Multicopper oxidase</fullName>
    </submittedName>
</protein>
<evidence type="ECO:0000259" key="7">
    <source>
        <dbReference type="Pfam" id="PF07732"/>
    </source>
</evidence>
<organism evidence="8 9">
    <name type="scientific">Pseudoxanthobacter soli DSM 19599</name>
    <dbReference type="NCBI Taxonomy" id="1123029"/>
    <lineage>
        <taxon>Bacteria</taxon>
        <taxon>Pseudomonadati</taxon>
        <taxon>Pseudomonadota</taxon>
        <taxon>Alphaproteobacteria</taxon>
        <taxon>Hyphomicrobiales</taxon>
        <taxon>Segnochrobactraceae</taxon>
        <taxon>Pseudoxanthobacter</taxon>
    </lineage>
</organism>
<evidence type="ECO:0000256" key="3">
    <source>
        <dbReference type="ARBA" id="ARBA00023008"/>
    </source>
</evidence>
<evidence type="ECO:0000259" key="5">
    <source>
        <dbReference type="Pfam" id="PF00394"/>
    </source>
</evidence>
<dbReference type="InterPro" id="IPR001117">
    <property type="entry name" value="Cu-oxidase_2nd"/>
</dbReference>
<dbReference type="InterPro" id="IPR033138">
    <property type="entry name" value="Cu_oxidase_CS"/>
</dbReference>
<dbReference type="OrthoDB" id="9757546at2"/>
<dbReference type="STRING" id="1123029.SAMN02745172_00962"/>
<dbReference type="Pfam" id="PF07731">
    <property type="entry name" value="Cu-oxidase_2"/>
    <property type="match status" value="1"/>
</dbReference>
<keyword evidence="2" id="KW-0560">Oxidoreductase</keyword>
<dbReference type="CDD" id="cd13887">
    <property type="entry name" value="CuRO_2_MCO_like_2"/>
    <property type="match status" value="1"/>
</dbReference>
<proteinExistence type="predicted"/>
<dbReference type="GO" id="GO:0005507">
    <property type="term" value="F:copper ion binding"/>
    <property type="evidence" value="ECO:0007669"/>
    <property type="project" value="InterPro"/>
</dbReference>